<proteinExistence type="predicted"/>
<dbReference type="GO" id="GO:0003677">
    <property type="term" value="F:DNA binding"/>
    <property type="evidence" value="ECO:0007669"/>
    <property type="project" value="UniProtKB-KW"/>
</dbReference>
<dbReference type="Proteomes" id="UP000251889">
    <property type="component" value="Unassembled WGS sequence"/>
</dbReference>
<evidence type="ECO:0000313" key="7">
    <source>
        <dbReference type="Proteomes" id="UP000251889"/>
    </source>
</evidence>
<keyword evidence="2 6" id="KW-0238">DNA-binding</keyword>
<feature type="domain" description="Response regulatory" evidence="5">
    <location>
        <begin position="3"/>
        <end position="120"/>
    </location>
</feature>
<dbReference type="InterPro" id="IPR016032">
    <property type="entry name" value="Sig_transdc_resp-reg_C-effctor"/>
</dbReference>
<comment type="caution">
    <text evidence="6">The sequence shown here is derived from an EMBL/GenBank/DDBJ whole genome shotgun (WGS) entry which is preliminary data.</text>
</comment>
<dbReference type="PRINTS" id="PR00038">
    <property type="entry name" value="HTHLUXR"/>
</dbReference>
<feature type="domain" description="HTH luxR-type" evidence="4">
    <location>
        <begin position="143"/>
        <end position="208"/>
    </location>
</feature>
<dbReference type="InterPro" id="IPR039420">
    <property type="entry name" value="WalR-like"/>
</dbReference>
<reference evidence="6 7" key="1">
    <citation type="submission" date="2018-06" db="EMBL/GenBank/DDBJ databases">
        <title>Chryseolinea flavus sp. nov., a member of the phylum Bacteroidetes isolated from soil.</title>
        <authorList>
            <person name="Li Y."/>
            <person name="Wang J."/>
        </authorList>
    </citation>
    <scope>NUCLEOTIDE SEQUENCE [LARGE SCALE GENOMIC DNA]</scope>
    <source>
        <strain evidence="6 7">SDU1-6</strain>
    </source>
</reference>
<gene>
    <name evidence="6" type="ORF">DQQ10_04095</name>
</gene>
<dbReference type="GO" id="GO:0000160">
    <property type="term" value="P:phosphorelay signal transduction system"/>
    <property type="evidence" value="ECO:0007669"/>
    <property type="project" value="InterPro"/>
</dbReference>
<dbReference type="PANTHER" id="PTHR43214">
    <property type="entry name" value="TWO-COMPONENT RESPONSE REGULATOR"/>
    <property type="match status" value="1"/>
</dbReference>
<dbReference type="InterPro" id="IPR058245">
    <property type="entry name" value="NreC/VraR/RcsB-like_REC"/>
</dbReference>
<name>A0A364Y8X5_9BACT</name>
<evidence type="ECO:0000259" key="5">
    <source>
        <dbReference type="PROSITE" id="PS50110"/>
    </source>
</evidence>
<dbReference type="OrthoDB" id="9797341at2"/>
<dbReference type="AlphaFoldDB" id="A0A364Y8X5"/>
<dbReference type="PROSITE" id="PS50110">
    <property type="entry name" value="RESPONSE_REGULATORY"/>
    <property type="match status" value="1"/>
</dbReference>
<organism evidence="6 7">
    <name type="scientific">Pseudochryseolinea flava</name>
    <dbReference type="NCBI Taxonomy" id="2059302"/>
    <lineage>
        <taxon>Bacteria</taxon>
        <taxon>Pseudomonadati</taxon>
        <taxon>Bacteroidota</taxon>
        <taxon>Cytophagia</taxon>
        <taxon>Cytophagales</taxon>
        <taxon>Fulvivirgaceae</taxon>
        <taxon>Pseudochryseolinea</taxon>
    </lineage>
</organism>
<protein>
    <submittedName>
        <fullName evidence="6">DNA-binding response regulator</fullName>
    </submittedName>
</protein>
<dbReference type="CDD" id="cd17535">
    <property type="entry name" value="REC_NarL-like"/>
    <property type="match status" value="1"/>
</dbReference>
<accession>A0A364Y8X5</accession>
<dbReference type="RefSeq" id="WP_112745771.1">
    <property type="nucleotide sequence ID" value="NZ_QMFY01000001.1"/>
</dbReference>
<dbReference type="SUPFAM" id="SSF52172">
    <property type="entry name" value="CheY-like"/>
    <property type="match status" value="1"/>
</dbReference>
<evidence type="ECO:0000256" key="2">
    <source>
        <dbReference type="ARBA" id="ARBA00023125"/>
    </source>
</evidence>
<evidence type="ECO:0000256" key="1">
    <source>
        <dbReference type="ARBA" id="ARBA00022553"/>
    </source>
</evidence>
<dbReference type="InterPro" id="IPR011006">
    <property type="entry name" value="CheY-like_superfamily"/>
</dbReference>
<keyword evidence="1 3" id="KW-0597">Phosphoprotein</keyword>
<dbReference type="InterPro" id="IPR001789">
    <property type="entry name" value="Sig_transdc_resp-reg_receiver"/>
</dbReference>
<dbReference type="GO" id="GO:0006355">
    <property type="term" value="P:regulation of DNA-templated transcription"/>
    <property type="evidence" value="ECO:0007669"/>
    <property type="project" value="InterPro"/>
</dbReference>
<dbReference type="CDD" id="cd06170">
    <property type="entry name" value="LuxR_C_like"/>
    <property type="match status" value="1"/>
</dbReference>
<feature type="modified residue" description="4-aspartylphosphate" evidence="3">
    <location>
        <position position="55"/>
    </location>
</feature>
<dbReference type="PROSITE" id="PS00622">
    <property type="entry name" value="HTH_LUXR_1"/>
    <property type="match status" value="1"/>
</dbReference>
<evidence type="ECO:0000259" key="4">
    <source>
        <dbReference type="PROSITE" id="PS50043"/>
    </source>
</evidence>
<dbReference type="Gene3D" id="3.40.50.2300">
    <property type="match status" value="1"/>
</dbReference>
<evidence type="ECO:0000313" key="6">
    <source>
        <dbReference type="EMBL" id="RAW03556.1"/>
    </source>
</evidence>
<dbReference type="PANTHER" id="PTHR43214:SF43">
    <property type="entry name" value="TWO-COMPONENT RESPONSE REGULATOR"/>
    <property type="match status" value="1"/>
</dbReference>
<dbReference type="Pfam" id="PF00196">
    <property type="entry name" value="GerE"/>
    <property type="match status" value="1"/>
</dbReference>
<dbReference type="PROSITE" id="PS50043">
    <property type="entry name" value="HTH_LUXR_2"/>
    <property type="match status" value="1"/>
</dbReference>
<keyword evidence="7" id="KW-1185">Reference proteome</keyword>
<dbReference type="SMART" id="SM00421">
    <property type="entry name" value="HTH_LUXR"/>
    <property type="match status" value="1"/>
</dbReference>
<dbReference type="EMBL" id="QMFY01000001">
    <property type="protein sequence ID" value="RAW03556.1"/>
    <property type="molecule type" value="Genomic_DNA"/>
</dbReference>
<evidence type="ECO:0000256" key="3">
    <source>
        <dbReference type="PROSITE-ProRule" id="PRU00169"/>
    </source>
</evidence>
<dbReference type="Pfam" id="PF00072">
    <property type="entry name" value="Response_reg"/>
    <property type="match status" value="1"/>
</dbReference>
<sequence length="209" mass="23468">MILVGIVEDDEQIRKGVQTYISRQENFSCEWSYGSIEELLANLNDKNVPNVIMMDLGLPGMSGIDGIKFVKEKYPDVDIIVFSVYNDTKRIFDSLCAGATGYLLKNTPLEEIKEGIELLSKGGSPMSPQIARKVIDHFNPTPKKKTESILSPKEKEIVVGLVDGLSYKLIADRMDISIETVRFHIKNIYRKLHVHGKAEVISKSLRGEI</sequence>
<dbReference type="InterPro" id="IPR000792">
    <property type="entry name" value="Tscrpt_reg_LuxR_C"/>
</dbReference>
<dbReference type="SMART" id="SM00448">
    <property type="entry name" value="REC"/>
    <property type="match status" value="1"/>
</dbReference>
<dbReference type="SUPFAM" id="SSF46894">
    <property type="entry name" value="C-terminal effector domain of the bipartite response regulators"/>
    <property type="match status" value="1"/>
</dbReference>